<dbReference type="Gene3D" id="2.170.130.10">
    <property type="entry name" value="TonB-dependent receptor, plug domain"/>
    <property type="match status" value="1"/>
</dbReference>
<dbReference type="EMBL" id="CP012643">
    <property type="protein sequence ID" value="ALJ00621.1"/>
    <property type="molecule type" value="Genomic_DNA"/>
</dbReference>
<proteinExistence type="predicted"/>
<evidence type="ECO:0000256" key="1">
    <source>
        <dbReference type="SAM" id="SignalP"/>
    </source>
</evidence>
<dbReference type="STRING" id="512763.DC20_18625"/>
<dbReference type="Pfam" id="PF13715">
    <property type="entry name" value="CarbopepD_reg_2"/>
    <property type="match status" value="1"/>
</dbReference>
<dbReference type="Proteomes" id="UP000061382">
    <property type="component" value="Chromosome"/>
</dbReference>
<keyword evidence="3" id="KW-0675">Receptor</keyword>
<evidence type="ECO:0000313" key="3">
    <source>
        <dbReference type="EMBL" id="ALJ00621.1"/>
    </source>
</evidence>
<sequence>MFKRLGWCIGLLLFLLSFPAFAQQALLQGVVQDSKQQPLAGATITLKDNSISTATDARGRFTLKLDPNTHYSLVTSYIGYQTISREVELLPQETRYITIELQEENSRINEVRVEGRNLNDTREQISITRLDPRLTQTLPAPFQEFNKILLTLPGVTSNNELSSSYSVRGGNYDENLVYVNGIEVYRPFLSISGQQEGLSFVNPDLVEDVTFSSGGWQPKYGDKLSSVLDIQYRKPSKFAATVSGSLTGGSMHTEGTAANRRVTYLIGARHKNAAYVLNSLEVEGDYRPKFSDVQAYLTYNLSSARHRETGLDPKTQLSFLGNIAQNNYLVRPETRETSFGTQSQMLQLLVGYDGQEQLRFTNYQGGLRLQHDFTSNLRSELIYSGLYSQEREFRDLESGYRFCDVVPTPGVSSFNRCAGERGVGTRYEYSRNRLRAALQTLEFRTTWSPSNRSQFSAGVKGSRENIRDVVQEYSFQDSSDYVFNLNRLQSQQDLSSWRYQGFAQHQWAIDSLKTLTYGIRLHYWSVNKEVSLSPRFQYAMQIPRLQDWSFKVASGLYVQAPLYRELRNAHGNLVIDLANQKSWHFITGTEYRFLKWDRPFKLSAEAYYKFLPSVIPYDQDNMRVRYLPDVRATAYAMGVDVRVNGEFIKGEESWFSVGFMRTRENLAGDSTIIRDQQTGEVVSKEARGYIRRPTDQLINFGVFFQDHLPNNPTLRMYLNMVFSSGLPFSPPGNINLRSSFPGPSYKRVDIGFSKLISLRGPEESSGFGLKSLWLSLEVLNLISANNVISYNYVQDFNATTYAVPNYLTGRLVNLRFIAKL</sequence>
<dbReference type="AlphaFoldDB" id="A0A0P0CFF4"/>
<accession>A0A0P0CFF4</accession>
<reference evidence="3 4" key="1">
    <citation type="submission" date="2015-08" db="EMBL/GenBank/DDBJ databases">
        <title>Complete genome sequence of Rufibacter tibetensis strain 1351t, a radiation-resistant bacterium from tibet plateau.</title>
        <authorList>
            <person name="Dai J."/>
        </authorList>
    </citation>
    <scope>NUCLEOTIDE SEQUENCE [LARGE SCALE GENOMIC DNA]</scope>
    <source>
        <strain evidence="3 4">1351</strain>
    </source>
</reference>
<feature type="signal peptide" evidence="1">
    <location>
        <begin position="1"/>
        <end position="22"/>
    </location>
</feature>
<gene>
    <name evidence="3" type="ORF">DC20_18625</name>
</gene>
<organism evidence="3 4">
    <name type="scientific">Rufibacter tibetensis</name>
    <dbReference type="NCBI Taxonomy" id="512763"/>
    <lineage>
        <taxon>Bacteria</taxon>
        <taxon>Pseudomonadati</taxon>
        <taxon>Bacteroidota</taxon>
        <taxon>Cytophagia</taxon>
        <taxon>Cytophagales</taxon>
        <taxon>Hymenobacteraceae</taxon>
        <taxon>Rufibacter</taxon>
    </lineage>
</organism>
<feature type="domain" description="TonB-dependent receptor plug" evidence="2">
    <location>
        <begin position="141"/>
        <end position="222"/>
    </location>
</feature>
<dbReference type="Gene3D" id="2.60.40.1120">
    <property type="entry name" value="Carboxypeptidase-like, regulatory domain"/>
    <property type="match status" value="1"/>
</dbReference>
<dbReference type="Pfam" id="PF07715">
    <property type="entry name" value="Plug"/>
    <property type="match status" value="1"/>
</dbReference>
<keyword evidence="1" id="KW-0732">Signal</keyword>
<dbReference type="PATRIC" id="fig|512763.3.peg.4089"/>
<name>A0A0P0CFF4_9BACT</name>
<dbReference type="RefSeq" id="WP_062545212.1">
    <property type="nucleotide sequence ID" value="NZ_CP012643.1"/>
</dbReference>
<dbReference type="InterPro" id="IPR008969">
    <property type="entry name" value="CarboxyPept-like_regulatory"/>
</dbReference>
<dbReference type="SUPFAM" id="SSF49464">
    <property type="entry name" value="Carboxypeptidase regulatory domain-like"/>
    <property type="match status" value="1"/>
</dbReference>
<feature type="chain" id="PRO_5006042555" evidence="1">
    <location>
        <begin position="23"/>
        <end position="820"/>
    </location>
</feature>
<evidence type="ECO:0000259" key="2">
    <source>
        <dbReference type="Pfam" id="PF07715"/>
    </source>
</evidence>
<dbReference type="KEGG" id="rti:DC20_18625"/>
<protein>
    <submittedName>
        <fullName evidence="3">Colicin receptor</fullName>
    </submittedName>
</protein>
<dbReference type="OrthoDB" id="1108759at2"/>
<dbReference type="InterPro" id="IPR037066">
    <property type="entry name" value="Plug_dom_sf"/>
</dbReference>
<dbReference type="InterPro" id="IPR012910">
    <property type="entry name" value="Plug_dom"/>
</dbReference>
<evidence type="ECO:0000313" key="4">
    <source>
        <dbReference type="Proteomes" id="UP000061382"/>
    </source>
</evidence>
<keyword evidence="4" id="KW-1185">Reference proteome</keyword>
<dbReference type="SUPFAM" id="SSF56935">
    <property type="entry name" value="Porins"/>
    <property type="match status" value="1"/>
</dbReference>